<dbReference type="EMBL" id="CDMZ01005787">
    <property type="protein sequence ID" value="CEM54431.1"/>
    <property type="molecule type" value="Genomic_DNA"/>
</dbReference>
<feature type="region of interest" description="Disordered" evidence="1">
    <location>
        <begin position="1"/>
        <end position="21"/>
    </location>
</feature>
<accession>A0A0G4IB79</accession>
<feature type="compositionally biased region" description="Pro residues" evidence="1">
    <location>
        <begin position="10"/>
        <end position="19"/>
    </location>
</feature>
<reference evidence="2" key="1">
    <citation type="submission" date="2014-11" db="EMBL/GenBank/DDBJ databases">
        <authorList>
            <person name="Otto D Thomas"/>
            <person name="Naeem Raeece"/>
        </authorList>
    </citation>
    <scope>NUCLEOTIDE SEQUENCE</scope>
</reference>
<gene>
    <name evidence="2" type="ORF">Cvel_2174</name>
</gene>
<evidence type="ECO:0000256" key="1">
    <source>
        <dbReference type="SAM" id="MobiDB-lite"/>
    </source>
</evidence>
<proteinExistence type="predicted"/>
<dbReference type="PhylomeDB" id="A0A0G4IB79"/>
<dbReference type="VEuPathDB" id="CryptoDB:Cvel_2174"/>
<name>A0A0G4IB79_9ALVE</name>
<evidence type="ECO:0000313" key="2">
    <source>
        <dbReference type="EMBL" id="CEM54431.1"/>
    </source>
</evidence>
<protein>
    <submittedName>
        <fullName evidence="2">Uncharacterized protein</fullName>
    </submittedName>
</protein>
<organism evidence="2">
    <name type="scientific">Chromera velia CCMP2878</name>
    <dbReference type="NCBI Taxonomy" id="1169474"/>
    <lineage>
        <taxon>Eukaryota</taxon>
        <taxon>Sar</taxon>
        <taxon>Alveolata</taxon>
        <taxon>Colpodellida</taxon>
        <taxon>Chromeraceae</taxon>
        <taxon>Chromera</taxon>
    </lineage>
</organism>
<sequence>MHSLFQHPVLHPPAPPHLPPSLGVGFSPTGRRIRMPPHRQERAKWVIWGDLGLPGPTDSALEASLQVSEPADSSDAGKNGTDISNAIQQSKEALVFSITWTAGVDFGNTPPRTVQPAAITLIHAPPRPPPAYQYGVSIAPPPPHLAYQYRVSILLTALAEDSEPENAQAPEAAEEEGS</sequence>
<dbReference type="AlphaFoldDB" id="A0A0G4IB79"/>